<dbReference type="EMBL" id="JACHIV010000001">
    <property type="protein sequence ID" value="MBB5068206.1"/>
    <property type="molecule type" value="Genomic_DNA"/>
</dbReference>
<sequence length="196" mass="21003">MSDDERRSRPEPDEPVDPGDSTSPDLDAQEGTDVQRTEPTDTSGTDQDRADRQSLSQAERDLLRRIDPGSKAVTIAAVILVLIVSSLLPWIGDSTGLEILLGRADPALDVGLLPRLFALNATIVGVLIGALALTTRRWAIAWVAGMAAIIVSFEGMIAIWSRQTTPSGGPSWGLVLAALCMVVLAVQWIRVVLTRP</sequence>
<name>A0A840N7V4_9PSEU</name>
<keyword evidence="2" id="KW-0812">Transmembrane</keyword>
<gene>
    <name evidence="3" type="ORF">BJ969_001294</name>
</gene>
<proteinExistence type="predicted"/>
<organism evidence="3 4">
    <name type="scientific">Saccharopolyspora gloriosae</name>
    <dbReference type="NCBI Taxonomy" id="455344"/>
    <lineage>
        <taxon>Bacteria</taxon>
        <taxon>Bacillati</taxon>
        <taxon>Actinomycetota</taxon>
        <taxon>Actinomycetes</taxon>
        <taxon>Pseudonocardiales</taxon>
        <taxon>Pseudonocardiaceae</taxon>
        <taxon>Saccharopolyspora</taxon>
    </lineage>
</organism>
<feature type="region of interest" description="Disordered" evidence="1">
    <location>
        <begin position="1"/>
        <end position="54"/>
    </location>
</feature>
<protein>
    <submittedName>
        <fullName evidence="3">Uncharacterized protein</fullName>
    </submittedName>
</protein>
<feature type="transmembrane region" description="Helical" evidence="2">
    <location>
        <begin position="140"/>
        <end position="160"/>
    </location>
</feature>
<evidence type="ECO:0000256" key="2">
    <source>
        <dbReference type="SAM" id="Phobius"/>
    </source>
</evidence>
<dbReference type="RefSeq" id="WP_246456695.1">
    <property type="nucleotide sequence ID" value="NZ_JACHIV010000001.1"/>
</dbReference>
<keyword evidence="2" id="KW-0472">Membrane</keyword>
<evidence type="ECO:0000313" key="3">
    <source>
        <dbReference type="EMBL" id="MBB5068206.1"/>
    </source>
</evidence>
<accession>A0A840N7V4</accession>
<evidence type="ECO:0000256" key="1">
    <source>
        <dbReference type="SAM" id="MobiDB-lite"/>
    </source>
</evidence>
<feature type="transmembrane region" description="Helical" evidence="2">
    <location>
        <begin position="72"/>
        <end position="92"/>
    </location>
</feature>
<feature type="transmembrane region" description="Helical" evidence="2">
    <location>
        <begin position="172"/>
        <end position="193"/>
    </location>
</feature>
<keyword evidence="4" id="KW-1185">Reference proteome</keyword>
<reference evidence="3 4" key="1">
    <citation type="submission" date="2020-08" db="EMBL/GenBank/DDBJ databases">
        <title>Sequencing the genomes of 1000 actinobacteria strains.</title>
        <authorList>
            <person name="Klenk H.-P."/>
        </authorList>
    </citation>
    <scope>NUCLEOTIDE SEQUENCE [LARGE SCALE GENOMIC DNA]</scope>
    <source>
        <strain evidence="3 4">DSM 45582</strain>
    </source>
</reference>
<evidence type="ECO:0000313" key="4">
    <source>
        <dbReference type="Proteomes" id="UP000580474"/>
    </source>
</evidence>
<comment type="caution">
    <text evidence="3">The sequence shown here is derived from an EMBL/GenBank/DDBJ whole genome shotgun (WGS) entry which is preliminary data.</text>
</comment>
<feature type="transmembrane region" description="Helical" evidence="2">
    <location>
        <begin position="112"/>
        <end position="133"/>
    </location>
</feature>
<dbReference type="Proteomes" id="UP000580474">
    <property type="component" value="Unassembled WGS sequence"/>
</dbReference>
<dbReference type="AlphaFoldDB" id="A0A840N7V4"/>
<feature type="compositionally biased region" description="Basic and acidic residues" evidence="1">
    <location>
        <begin position="1"/>
        <end position="12"/>
    </location>
</feature>
<keyword evidence="2" id="KW-1133">Transmembrane helix</keyword>